<organism evidence="1 2">
    <name type="scientific">Avena sativa</name>
    <name type="common">Oat</name>
    <dbReference type="NCBI Taxonomy" id="4498"/>
    <lineage>
        <taxon>Eukaryota</taxon>
        <taxon>Viridiplantae</taxon>
        <taxon>Streptophyta</taxon>
        <taxon>Embryophyta</taxon>
        <taxon>Tracheophyta</taxon>
        <taxon>Spermatophyta</taxon>
        <taxon>Magnoliopsida</taxon>
        <taxon>Liliopsida</taxon>
        <taxon>Poales</taxon>
        <taxon>Poaceae</taxon>
        <taxon>BOP clade</taxon>
        <taxon>Pooideae</taxon>
        <taxon>Poodae</taxon>
        <taxon>Poeae</taxon>
        <taxon>Poeae Chloroplast Group 1 (Aveneae type)</taxon>
        <taxon>Aveninae</taxon>
        <taxon>Avena</taxon>
    </lineage>
</organism>
<keyword evidence="2" id="KW-1185">Reference proteome</keyword>
<dbReference type="Proteomes" id="UP001732700">
    <property type="component" value="Chromosome 2C"/>
</dbReference>
<protein>
    <submittedName>
        <fullName evidence="1">Uncharacterized protein</fullName>
    </submittedName>
</protein>
<proteinExistence type="predicted"/>
<evidence type="ECO:0000313" key="2">
    <source>
        <dbReference type="Proteomes" id="UP001732700"/>
    </source>
</evidence>
<accession>A0ACD5UP28</accession>
<reference evidence="1" key="2">
    <citation type="submission" date="2025-09" db="UniProtKB">
        <authorList>
            <consortium name="EnsemblPlants"/>
        </authorList>
    </citation>
    <scope>IDENTIFICATION</scope>
</reference>
<reference evidence="1" key="1">
    <citation type="submission" date="2021-05" db="EMBL/GenBank/DDBJ databases">
        <authorList>
            <person name="Scholz U."/>
            <person name="Mascher M."/>
            <person name="Fiebig A."/>
        </authorList>
    </citation>
    <scope>NUCLEOTIDE SEQUENCE [LARGE SCALE GENOMIC DNA]</scope>
</reference>
<sequence length="289" mass="32331">MRTRLQATTQPLSTAAVATSPLGAARALHAVAQQPGGHGLPRPPSTCPEEDGCILASSFDLDCARLDWESSALVVWVLNPPSGTDRSDVEDVFRHKFCLRSSDLAVSRHFPEEYLVKLASADLRDLVMCTKRFTFKLNGLEVHFRPWRAISHAYNANLFYRVHLHVEGLPPYVWRPEIVNHMLSRKCAVQRLVDGFSTMEVTSSFGLWAWTSDPHRIPKILWLTFANKALGVLSTLVRVSEDRPDQLKRGITFRVLLHLDTIEDYSNAPVLDGGAGIMDLRPSSHDLDP</sequence>
<name>A0ACD5UP28_AVESA</name>
<evidence type="ECO:0000313" key="1">
    <source>
        <dbReference type="EnsemblPlants" id="AVESA.00010b.r2.2CG0297560.1.CDS.1"/>
    </source>
</evidence>
<dbReference type="EnsemblPlants" id="AVESA.00010b.r2.2CG0297560.1">
    <property type="protein sequence ID" value="AVESA.00010b.r2.2CG0297560.1.CDS.1"/>
    <property type="gene ID" value="AVESA.00010b.r2.2CG0297560"/>
</dbReference>